<proteinExistence type="predicted"/>
<organism evidence="1 2">
    <name type="scientific">Araneus ventricosus</name>
    <name type="common">Orbweaver spider</name>
    <name type="synonym">Epeira ventricosa</name>
    <dbReference type="NCBI Taxonomy" id="182803"/>
    <lineage>
        <taxon>Eukaryota</taxon>
        <taxon>Metazoa</taxon>
        <taxon>Ecdysozoa</taxon>
        <taxon>Arthropoda</taxon>
        <taxon>Chelicerata</taxon>
        <taxon>Arachnida</taxon>
        <taxon>Araneae</taxon>
        <taxon>Araneomorphae</taxon>
        <taxon>Entelegynae</taxon>
        <taxon>Araneoidea</taxon>
        <taxon>Araneidae</taxon>
        <taxon>Araneus</taxon>
    </lineage>
</organism>
<dbReference type="Proteomes" id="UP000499080">
    <property type="component" value="Unassembled WGS sequence"/>
</dbReference>
<dbReference type="EMBL" id="BGPR01249609">
    <property type="protein sequence ID" value="GBM37749.1"/>
    <property type="molecule type" value="Genomic_DNA"/>
</dbReference>
<keyword evidence="2" id="KW-1185">Reference proteome</keyword>
<comment type="caution">
    <text evidence="1">The sequence shown here is derived from an EMBL/GenBank/DDBJ whole genome shotgun (WGS) entry which is preliminary data.</text>
</comment>
<gene>
    <name evidence="1" type="ORF">AVEN_24647_1</name>
</gene>
<feature type="non-terminal residue" evidence="1">
    <location>
        <position position="1"/>
    </location>
</feature>
<reference evidence="1 2" key="1">
    <citation type="journal article" date="2019" name="Sci. Rep.">
        <title>Orb-weaving spider Araneus ventricosus genome elucidates the spidroin gene catalogue.</title>
        <authorList>
            <person name="Kono N."/>
            <person name="Nakamura H."/>
            <person name="Ohtoshi R."/>
            <person name="Moran D.A.P."/>
            <person name="Shinohara A."/>
            <person name="Yoshida Y."/>
            <person name="Fujiwara M."/>
            <person name="Mori M."/>
            <person name="Tomita M."/>
            <person name="Arakawa K."/>
        </authorList>
    </citation>
    <scope>NUCLEOTIDE SEQUENCE [LARGE SCALE GENOMIC DNA]</scope>
</reference>
<protein>
    <submittedName>
        <fullName evidence="1">Uncharacterized protein</fullName>
    </submittedName>
</protein>
<sequence>PQDELPVFILQLHITLPHFLYEVQNYLNNTLPYQCIGCSAGRDTELLLWSPQSQIFWGVEWDVCASIPTTFTGLKVRIMGAVDGINRDML</sequence>
<accession>A0A4Y2FBH6</accession>
<evidence type="ECO:0000313" key="2">
    <source>
        <dbReference type="Proteomes" id="UP000499080"/>
    </source>
</evidence>
<dbReference type="AlphaFoldDB" id="A0A4Y2FBH6"/>
<name>A0A4Y2FBH6_ARAVE</name>
<evidence type="ECO:0000313" key="1">
    <source>
        <dbReference type="EMBL" id="GBM37749.1"/>
    </source>
</evidence>